<dbReference type="Pfam" id="PF12706">
    <property type="entry name" value="Lactamase_B_2"/>
    <property type="match status" value="1"/>
</dbReference>
<dbReference type="GO" id="GO:0016787">
    <property type="term" value="F:hydrolase activity"/>
    <property type="evidence" value="ECO:0007669"/>
    <property type="project" value="UniProtKB-KW"/>
</dbReference>
<evidence type="ECO:0000259" key="2">
    <source>
        <dbReference type="Pfam" id="PF12706"/>
    </source>
</evidence>
<dbReference type="Proteomes" id="UP001154252">
    <property type="component" value="Unassembled WGS sequence"/>
</dbReference>
<dbReference type="SUPFAM" id="SSF56281">
    <property type="entry name" value="Metallo-hydrolase/oxidoreductase"/>
    <property type="match status" value="1"/>
</dbReference>
<dbReference type="InterPro" id="IPR001279">
    <property type="entry name" value="Metallo-B-lactamas"/>
</dbReference>
<dbReference type="InterPro" id="IPR050114">
    <property type="entry name" value="UPF0173_UPF0282_UlaG_hydrolase"/>
</dbReference>
<gene>
    <name evidence="3" type="ORF">PEGY_LOCUS8883</name>
</gene>
<feature type="domain" description="Metallo-beta-lactamase" evidence="2">
    <location>
        <begin position="29"/>
        <end position="240"/>
    </location>
</feature>
<dbReference type="InterPro" id="IPR036866">
    <property type="entry name" value="RibonucZ/Hydroxyglut_hydro"/>
</dbReference>
<accession>A0A9W4KNG7</accession>
<evidence type="ECO:0000313" key="4">
    <source>
        <dbReference type="Proteomes" id="UP001154252"/>
    </source>
</evidence>
<evidence type="ECO:0000313" key="3">
    <source>
        <dbReference type="EMBL" id="CAG8907708.1"/>
    </source>
</evidence>
<keyword evidence="1" id="KW-0378">Hydrolase</keyword>
<dbReference type="EMBL" id="CAJVRC010000892">
    <property type="protein sequence ID" value="CAG8907708.1"/>
    <property type="molecule type" value="Genomic_DNA"/>
</dbReference>
<dbReference type="AlphaFoldDB" id="A0A9W4KNG7"/>
<dbReference type="Gene3D" id="3.60.15.10">
    <property type="entry name" value="Ribonuclease Z/Hydroxyacylglutathione hydrolase-like"/>
    <property type="match status" value="1"/>
</dbReference>
<protein>
    <recommendedName>
        <fullName evidence="2">Metallo-beta-lactamase domain-containing protein</fullName>
    </recommendedName>
</protein>
<sequence>MVPSSFKSTVTITHIGTATAIIDIDGVKLLTDPYFSPAGTQYDVGVTVLKVSDDPALSLADLPHIDGVLLSHENHDDNLDILGRRILDGRHVFTTKDGAKNLAPRPDIRGIGPWESVALVLGGKEFTVTGTPCRHIPGQECTGFIITSTSFGVSSDGRPNAVWFSGDTVYFDELKEIRQHWHVTAAILNLGYAHAPGEILQITQPGTGSADGPIQITMDGKEGARIFRELEADILVPMHFDSWDHFKQHGKELRLVMEAEGLSDKICWLAPGVPKRVI</sequence>
<comment type="caution">
    <text evidence="3">The sequence shown here is derived from an EMBL/GenBank/DDBJ whole genome shotgun (WGS) entry which is preliminary data.</text>
</comment>
<organism evidence="3 4">
    <name type="scientific">Penicillium egyptiacum</name>
    <dbReference type="NCBI Taxonomy" id="1303716"/>
    <lineage>
        <taxon>Eukaryota</taxon>
        <taxon>Fungi</taxon>
        <taxon>Dikarya</taxon>
        <taxon>Ascomycota</taxon>
        <taxon>Pezizomycotina</taxon>
        <taxon>Eurotiomycetes</taxon>
        <taxon>Eurotiomycetidae</taxon>
        <taxon>Eurotiales</taxon>
        <taxon>Aspergillaceae</taxon>
        <taxon>Penicillium</taxon>
    </lineage>
</organism>
<dbReference type="PANTHER" id="PTHR43546:SF9">
    <property type="entry name" value="L-ASCORBATE-6-PHOSPHATE LACTONASE ULAG-RELATED"/>
    <property type="match status" value="1"/>
</dbReference>
<name>A0A9W4KNG7_9EURO</name>
<dbReference type="PANTHER" id="PTHR43546">
    <property type="entry name" value="UPF0173 METAL-DEPENDENT HYDROLASE MJ1163-RELATED"/>
    <property type="match status" value="1"/>
</dbReference>
<reference evidence="3" key="1">
    <citation type="submission" date="2021-07" db="EMBL/GenBank/DDBJ databases">
        <authorList>
            <person name="Branca A.L. A."/>
        </authorList>
    </citation>
    <scope>NUCLEOTIDE SEQUENCE</scope>
</reference>
<keyword evidence="4" id="KW-1185">Reference proteome</keyword>
<proteinExistence type="predicted"/>
<dbReference type="OrthoDB" id="332863at2759"/>
<evidence type="ECO:0000256" key="1">
    <source>
        <dbReference type="ARBA" id="ARBA00022801"/>
    </source>
</evidence>